<evidence type="ECO:0000313" key="1">
    <source>
        <dbReference type="EMBL" id="TGU70798.1"/>
    </source>
</evidence>
<gene>
    <name evidence="1" type="ORF">E4633_17560</name>
</gene>
<reference evidence="1 2" key="1">
    <citation type="submission" date="2019-04" db="EMBL/GenBank/DDBJ databases">
        <title>Geobacter oryzae sp. nov., ferric-reducing bacteria isolated from paddy soil.</title>
        <authorList>
            <person name="Xu Z."/>
            <person name="Masuda Y."/>
            <person name="Itoh H."/>
            <person name="Senoo K."/>
        </authorList>
    </citation>
    <scope>NUCLEOTIDE SEQUENCE [LARGE SCALE GENOMIC DNA]</scope>
    <source>
        <strain evidence="1 2">Red111</strain>
    </source>
</reference>
<accession>A0A4S1CBP8</accession>
<dbReference type="InterPro" id="IPR003749">
    <property type="entry name" value="ThiS/MoaD-like"/>
</dbReference>
<dbReference type="InterPro" id="IPR012675">
    <property type="entry name" value="Beta-grasp_dom_sf"/>
</dbReference>
<sequence>MQITLKLFATFRNGRFKVAEQELAEGTEVRAVVLSLGLTEEEIGIVMLNGRHGELDSKLAHGDTLSLFPLVGGG</sequence>
<dbReference type="RefSeq" id="WP_135872140.1">
    <property type="nucleotide sequence ID" value="NZ_SRSC01000004.1"/>
</dbReference>
<dbReference type="AlphaFoldDB" id="A0A4S1CBP8"/>
<dbReference type="EMBL" id="SRSC01000004">
    <property type="protein sequence ID" value="TGU70798.1"/>
    <property type="molecule type" value="Genomic_DNA"/>
</dbReference>
<name>A0A4S1CBP8_9BACT</name>
<dbReference type="Proteomes" id="UP000306416">
    <property type="component" value="Unassembled WGS sequence"/>
</dbReference>
<keyword evidence="2" id="KW-1185">Reference proteome</keyword>
<dbReference type="Gene3D" id="3.10.20.30">
    <property type="match status" value="1"/>
</dbReference>
<dbReference type="SUPFAM" id="SSF54285">
    <property type="entry name" value="MoaD/ThiS"/>
    <property type="match status" value="1"/>
</dbReference>
<comment type="caution">
    <text evidence="1">The sequence shown here is derived from an EMBL/GenBank/DDBJ whole genome shotgun (WGS) entry which is preliminary data.</text>
</comment>
<protein>
    <submittedName>
        <fullName evidence="1">MoaD/ThiS family protein</fullName>
    </submittedName>
</protein>
<dbReference type="InterPro" id="IPR016155">
    <property type="entry name" value="Mopterin_synth/thiamin_S_b"/>
</dbReference>
<proteinExistence type="predicted"/>
<evidence type="ECO:0000313" key="2">
    <source>
        <dbReference type="Proteomes" id="UP000306416"/>
    </source>
</evidence>
<organism evidence="1 2">
    <name type="scientific">Geomonas terrae</name>
    <dbReference type="NCBI Taxonomy" id="2562681"/>
    <lineage>
        <taxon>Bacteria</taxon>
        <taxon>Pseudomonadati</taxon>
        <taxon>Thermodesulfobacteriota</taxon>
        <taxon>Desulfuromonadia</taxon>
        <taxon>Geobacterales</taxon>
        <taxon>Geobacteraceae</taxon>
        <taxon>Geomonas</taxon>
    </lineage>
</organism>
<dbReference type="Pfam" id="PF02597">
    <property type="entry name" value="ThiS"/>
    <property type="match status" value="1"/>
</dbReference>